<dbReference type="Pfam" id="PF03747">
    <property type="entry name" value="ADP_ribosyl_GH"/>
    <property type="match status" value="1"/>
</dbReference>
<feature type="transmembrane region" description="Helical" evidence="2">
    <location>
        <begin position="587"/>
        <end position="604"/>
    </location>
</feature>
<dbReference type="InterPro" id="IPR050792">
    <property type="entry name" value="ADP-ribosylglycohydrolase"/>
</dbReference>
<dbReference type="AlphaFoldDB" id="B7G067"/>
<dbReference type="EMBL" id="CM000612">
    <property type="protein sequence ID" value="EEC47832.1"/>
    <property type="molecule type" value="Genomic_DNA"/>
</dbReference>
<dbReference type="SUPFAM" id="SSF101478">
    <property type="entry name" value="ADP-ribosylglycohydrolase"/>
    <property type="match status" value="2"/>
</dbReference>
<sequence>MTDNTLDRSRVAGSLYGLLVGDALAMPSHWFYSPEKLRADYGDISGMVAPRPTHAESMVQGMSYTGTWDILHDKARYYTGHQSNTGEGLSQAEKDARRDDHGNYVGHTPDDRVHYHATLKAGQNTANGCLTRLAMRYLAEANEDGDGYDPDEHLRRLQDYMLAPPEPDNDQQLINHNDVYLDVYLRGFFTNASQGKSLRDCALTQRDSWSIGSLDGVVLAIPTIAAYAHEADWYVVGRAVEHHMLTHRSVTVTASLAVLVPLLLSLYRGTDLRTTLDEYMSKMRPPKITGRALADSYVNHHGPGNIPPNEKWRQHMELDDSETTRDLVHRMLDWDDQDVAGFRDRECSRLSTACYCEHALTTVLYLAYKYAEDPEMALLQNVRIGGHSTARGAVLGAILGAAHGVNAVPFVGELCAKESIDQEIAALISTIPSRRKSNLRPYKRDHHHNTATYVSGGCGAQKTDLGRMDPILITVLRDVLGVEISPLTNNVAAALSMVLYFKIAIEAVTWFRLRYSTSLYSKQLLHITLASSIIFWSLFDDSHWSWRLNTLLPSVMMARYIYKGAILKDPEDLEVLTLSRTSSPSDLLFGSLQFAAVLVWLGLYQFRTAEAAIIIAALGVGDGIAPMVGHWYGRHDYQMPLASQKTMEGSVVGVFLGTVVGCYLYMYLLGIPLLPLRIVLAYGGIAAVVEGTAPGNLDNLTVPIAIHFSLDKVQEWLPA</sequence>
<evidence type="ECO:0000256" key="2">
    <source>
        <dbReference type="SAM" id="Phobius"/>
    </source>
</evidence>
<evidence type="ECO:0000313" key="3">
    <source>
        <dbReference type="EMBL" id="EEC47832.1"/>
    </source>
</evidence>
<dbReference type="eggNOG" id="ENOG502RNN1">
    <property type="taxonomic scope" value="Eukaryota"/>
</dbReference>
<name>B7G067_PHATC</name>
<dbReference type="RefSeq" id="XP_002180424.1">
    <property type="nucleotide sequence ID" value="XM_002180388.1"/>
</dbReference>
<keyword evidence="2" id="KW-1133">Transmembrane helix</keyword>
<reference evidence="4" key="2">
    <citation type="submission" date="2008-08" db="EMBL/GenBank/DDBJ databases">
        <authorList>
            <consortium name="Diatom Consortium"/>
            <person name="Grigoriev I."/>
            <person name="Grimwood J."/>
            <person name="Kuo A."/>
            <person name="Otillar R.P."/>
            <person name="Salamov A."/>
            <person name="Detter J.C."/>
            <person name="Lindquist E."/>
            <person name="Shapiro H."/>
            <person name="Lucas S."/>
            <person name="Glavina del Rio T."/>
            <person name="Pitluck S."/>
            <person name="Rokhsar D."/>
            <person name="Bowler C."/>
        </authorList>
    </citation>
    <scope>GENOME REANNOTATION</scope>
    <source>
        <strain evidence="4">CCAP 1055/1</strain>
    </source>
</reference>
<dbReference type="OrthoDB" id="5673at2759"/>
<evidence type="ECO:0000313" key="4">
    <source>
        <dbReference type="Proteomes" id="UP000000759"/>
    </source>
</evidence>
<feature type="transmembrane region" description="Helical" evidence="2">
    <location>
        <begin position="611"/>
        <end position="632"/>
    </location>
</feature>
<feature type="compositionally biased region" description="Basic and acidic residues" evidence="1">
    <location>
        <begin position="92"/>
        <end position="109"/>
    </location>
</feature>
<dbReference type="PANTHER" id="PTHR16222">
    <property type="entry name" value="ADP-RIBOSYLGLYCOHYDROLASE"/>
    <property type="match status" value="1"/>
</dbReference>
<dbReference type="GeneID" id="7201358"/>
<protein>
    <recommendedName>
        <fullName evidence="5">ADP-ribosylglycohydrolase</fullName>
    </recommendedName>
</protein>
<feature type="transmembrane region" description="Helical" evidence="2">
    <location>
        <begin position="652"/>
        <end position="674"/>
    </location>
</feature>
<keyword evidence="2" id="KW-0812">Transmembrane</keyword>
<accession>B7G067</accession>
<organism evidence="3 4">
    <name type="scientific">Phaeodactylum tricornutum (strain CCAP 1055/1)</name>
    <dbReference type="NCBI Taxonomy" id="556484"/>
    <lineage>
        <taxon>Eukaryota</taxon>
        <taxon>Sar</taxon>
        <taxon>Stramenopiles</taxon>
        <taxon>Ochrophyta</taxon>
        <taxon>Bacillariophyta</taxon>
        <taxon>Bacillariophyceae</taxon>
        <taxon>Bacillariophycidae</taxon>
        <taxon>Naviculales</taxon>
        <taxon>Phaeodactylaceae</taxon>
        <taxon>Phaeodactylum</taxon>
    </lineage>
</organism>
<feature type="region of interest" description="Disordered" evidence="1">
    <location>
        <begin position="81"/>
        <end position="109"/>
    </location>
</feature>
<keyword evidence="4" id="KW-1185">Reference proteome</keyword>
<dbReference type="InterPro" id="IPR036705">
    <property type="entry name" value="Ribosyl_crysJ1_sf"/>
</dbReference>
<proteinExistence type="predicted"/>
<dbReference type="PANTHER" id="PTHR16222:SF34">
    <property type="entry name" value="ADP-RIBOSYLGLYCOHYDROLASE"/>
    <property type="match status" value="1"/>
</dbReference>
<dbReference type="InterPro" id="IPR005502">
    <property type="entry name" value="Ribosyl_crysJ1"/>
</dbReference>
<dbReference type="Gene3D" id="1.10.4080.10">
    <property type="entry name" value="ADP-ribosylation/Crystallin J1"/>
    <property type="match status" value="2"/>
</dbReference>
<dbReference type="PaxDb" id="2850-Phatr46136"/>
<keyword evidence="2" id="KW-0472">Membrane</keyword>
<dbReference type="Proteomes" id="UP000000759">
    <property type="component" value="Chromosome 9"/>
</dbReference>
<dbReference type="HOGENOM" id="CLU_384747_0_0_1"/>
<gene>
    <name evidence="3" type="ORF">PHATRDRAFT_46136</name>
</gene>
<dbReference type="KEGG" id="pti:PHATRDRAFT_46136"/>
<dbReference type="STRING" id="556484.B7G067"/>
<evidence type="ECO:0008006" key="5">
    <source>
        <dbReference type="Google" id="ProtNLM"/>
    </source>
</evidence>
<evidence type="ECO:0000256" key="1">
    <source>
        <dbReference type="SAM" id="MobiDB-lite"/>
    </source>
</evidence>
<dbReference type="InParanoid" id="B7G067"/>
<reference evidence="3 4" key="1">
    <citation type="journal article" date="2008" name="Nature">
        <title>The Phaeodactylum genome reveals the evolutionary history of diatom genomes.</title>
        <authorList>
            <person name="Bowler C."/>
            <person name="Allen A.E."/>
            <person name="Badger J.H."/>
            <person name="Grimwood J."/>
            <person name="Jabbari K."/>
            <person name="Kuo A."/>
            <person name="Maheswari U."/>
            <person name="Martens C."/>
            <person name="Maumus F."/>
            <person name="Otillar R.P."/>
            <person name="Rayko E."/>
            <person name="Salamov A."/>
            <person name="Vandepoele K."/>
            <person name="Beszteri B."/>
            <person name="Gruber A."/>
            <person name="Heijde M."/>
            <person name="Katinka M."/>
            <person name="Mock T."/>
            <person name="Valentin K."/>
            <person name="Verret F."/>
            <person name="Berges J.A."/>
            <person name="Brownlee C."/>
            <person name="Cadoret J.P."/>
            <person name="Chiovitti A."/>
            <person name="Choi C.J."/>
            <person name="Coesel S."/>
            <person name="De Martino A."/>
            <person name="Detter J.C."/>
            <person name="Durkin C."/>
            <person name="Falciatore A."/>
            <person name="Fournet J."/>
            <person name="Haruta M."/>
            <person name="Huysman M.J."/>
            <person name="Jenkins B.D."/>
            <person name="Jiroutova K."/>
            <person name="Jorgensen R.E."/>
            <person name="Joubert Y."/>
            <person name="Kaplan A."/>
            <person name="Kroger N."/>
            <person name="Kroth P.G."/>
            <person name="La Roche J."/>
            <person name="Lindquist E."/>
            <person name="Lommer M."/>
            <person name="Martin-Jezequel V."/>
            <person name="Lopez P.J."/>
            <person name="Lucas S."/>
            <person name="Mangogna M."/>
            <person name="McGinnis K."/>
            <person name="Medlin L.K."/>
            <person name="Montsant A."/>
            <person name="Oudot-Le Secq M.P."/>
            <person name="Napoli C."/>
            <person name="Obornik M."/>
            <person name="Parker M.S."/>
            <person name="Petit J.L."/>
            <person name="Porcel B.M."/>
            <person name="Poulsen N."/>
            <person name="Robison M."/>
            <person name="Rychlewski L."/>
            <person name="Rynearson T.A."/>
            <person name="Schmutz J."/>
            <person name="Shapiro H."/>
            <person name="Siaut M."/>
            <person name="Stanley M."/>
            <person name="Sussman M.R."/>
            <person name="Taylor A.R."/>
            <person name="Vardi A."/>
            <person name="von Dassow P."/>
            <person name="Vyverman W."/>
            <person name="Willis A."/>
            <person name="Wyrwicz L.S."/>
            <person name="Rokhsar D.S."/>
            <person name="Weissenbach J."/>
            <person name="Armbrust E.V."/>
            <person name="Green B.R."/>
            <person name="Van de Peer Y."/>
            <person name="Grigoriev I.V."/>
        </authorList>
    </citation>
    <scope>NUCLEOTIDE SEQUENCE [LARGE SCALE GENOMIC DNA]</scope>
    <source>
        <strain evidence="3 4">CCAP 1055/1</strain>
    </source>
</reference>